<dbReference type="InterPro" id="IPR006121">
    <property type="entry name" value="HMA_dom"/>
</dbReference>
<name>A0A841FLT3_9ACTN</name>
<dbReference type="AlphaFoldDB" id="A0A841FLT3"/>
<feature type="domain" description="HMA" evidence="1">
    <location>
        <begin position="7"/>
        <end position="75"/>
    </location>
</feature>
<dbReference type="RefSeq" id="WP_184787036.1">
    <property type="nucleotide sequence ID" value="NZ_BONT01000045.1"/>
</dbReference>
<dbReference type="Proteomes" id="UP000548476">
    <property type="component" value="Unassembled WGS sequence"/>
</dbReference>
<accession>A0A841FLT3</accession>
<evidence type="ECO:0000313" key="3">
    <source>
        <dbReference type="Proteomes" id="UP000548476"/>
    </source>
</evidence>
<protein>
    <submittedName>
        <fullName evidence="2">Copper chaperone CopZ</fullName>
    </submittedName>
</protein>
<reference evidence="2 3" key="1">
    <citation type="submission" date="2020-08" db="EMBL/GenBank/DDBJ databases">
        <title>Genomic Encyclopedia of Type Strains, Phase IV (KMG-IV): sequencing the most valuable type-strain genomes for metagenomic binning, comparative biology and taxonomic classification.</title>
        <authorList>
            <person name="Goeker M."/>
        </authorList>
    </citation>
    <scope>NUCLEOTIDE SEQUENCE [LARGE SCALE GENOMIC DNA]</scope>
    <source>
        <strain evidence="2 3">YIM 65646</strain>
    </source>
</reference>
<evidence type="ECO:0000259" key="1">
    <source>
        <dbReference type="PROSITE" id="PS50846"/>
    </source>
</evidence>
<dbReference type="InterPro" id="IPR036163">
    <property type="entry name" value="HMA_dom_sf"/>
</dbReference>
<dbReference type="Gene3D" id="3.30.70.100">
    <property type="match status" value="1"/>
</dbReference>
<comment type="caution">
    <text evidence="2">The sequence shown here is derived from an EMBL/GenBank/DDBJ whole genome shotgun (WGS) entry which is preliminary data.</text>
</comment>
<proteinExistence type="predicted"/>
<dbReference type="GO" id="GO:0046872">
    <property type="term" value="F:metal ion binding"/>
    <property type="evidence" value="ECO:0007669"/>
    <property type="project" value="InterPro"/>
</dbReference>
<dbReference type="EMBL" id="JACHGT010000004">
    <property type="protein sequence ID" value="MBB6034147.1"/>
    <property type="molecule type" value="Genomic_DNA"/>
</dbReference>
<evidence type="ECO:0000313" key="2">
    <source>
        <dbReference type="EMBL" id="MBB6034147.1"/>
    </source>
</evidence>
<organism evidence="2 3">
    <name type="scientific">Phytomonospora endophytica</name>
    <dbReference type="NCBI Taxonomy" id="714109"/>
    <lineage>
        <taxon>Bacteria</taxon>
        <taxon>Bacillati</taxon>
        <taxon>Actinomycetota</taxon>
        <taxon>Actinomycetes</taxon>
        <taxon>Micromonosporales</taxon>
        <taxon>Micromonosporaceae</taxon>
        <taxon>Phytomonospora</taxon>
    </lineage>
</organism>
<dbReference type="SUPFAM" id="SSF55008">
    <property type="entry name" value="HMA, heavy metal-associated domain"/>
    <property type="match status" value="1"/>
</dbReference>
<keyword evidence="3" id="KW-1185">Reference proteome</keyword>
<dbReference type="PROSITE" id="PS50846">
    <property type="entry name" value="HMA_2"/>
    <property type="match status" value="1"/>
</dbReference>
<gene>
    <name evidence="2" type="ORF">HNR73_001997</name>
</gene>
<sequence>MITVDFSLTAYRVTGLDAGTCAHRVDSVRVELIRVPGVGGVDLDPAPGKVSVLSDGDVDEAAVRAAIEAAGCDIAAC</sequence>